<evidence type="ECO:0000313" key="3">
    <source>
        <dbReference type="EMBL" id="AHI19033.1"/>
    </source>
</evidence>
<reference evidence="4" key="1">
    <citation type="submission" date="2013-02" db="EMBL/GenBank/DDBJ databases">
        <title>The complete genome sequence of Corynebacterium casei LMG S-19264 (=DSM 44701).</title>
        <authorList>
            <person name="Ruckert C."/>
            <person name="Albersmeier A."/>
            <person name="Kalinowski J."/>
        </authorList>
    </citation>
    <scope>NUCLEOTIDE SEQUENCE [LARGE SCALE GENOMIC DNA]</scope>
    <source>
        <strain evidence="4">LMG S-19264</strain>
    </source>
</reference>
<dbReference type="InterPro" id="IPR007214">
    <property type="entry name" value="YbaK/aa-tRNA-synth-assoc-dom"/>
</dbReference>
<accession>A0ABN4CCK2</accession>
<dbReference type="Pfam" id="PF04073">
    <property type="entry name" value="tRNA_edit"/>
    <property type="match status" value="1"/>
</dbReference>
<evidence type="ECO:0000256" key="1">
    <source>
        <dbReference type="SAM" id="MobiDB-lite"/>
    </source>
</evidence>
<keyword evidence="4" id="KW-1185">Reference proteome</keyword>
<name>A0ABN4CCK2_9CORY</name>
<dbReference type="InterPro" id="IPR036754">
    <property type="entry name" value="YbaK/aa-tRNA-synt-asso_dom_sf"/>
</dbReference>
<sequence>MSQPENSTATDSANNPAAKPDNAPDNIVEVITMNPDVSDTASFMEKYDVSASQSINSIVVSVKSNGERAPYLVLVPATHTLDNKGMKRALGGKASFMPMDDALALTQMERDSVGPIGLPDGLGVVGDSSRLNEESYIIGGGKLGIKYRIAHDALLKLIDIDARDIFNERTP</sequence>
<organism evidence="3 4">
    <name type="scientific">Corynebacterium casei LMG S-19264</name>
    <dbReference type="NCBI Taxonomy" id="1285583"/>
    <lineage>
        <taxon>Bacteria</taxon>
        <taxon>Bacillati</taxon>
        <taxon>Actinomycetota</taxon>
        <taxon>Actinomycetes</taxon>
        <taxon>Mycobacteriales</taxon>
        <taxon>Corynebacteriaceae</taxon>
        <taxon>Corynebacterium</taxon>
    </lineage>
</organism>
<dbReference type="Gene3D" id="3.90.960.10">
    <property type="entry name" value="YbaK/aminoacyl-tRNA synthetase-associated domain"/>
    <property type="match status" value="1"/>
</dbReference>
<evidence type="ECO:0000313" key="4">
    <source>
        <dbReference type="Proteomes" id="UP000019226"/>
    </source>
</evidence>
<dbReference type="RefSeq" id="WP_006823570.1">
    <property type="nucleotide sequence ID" value="NZ_CP004350.1"/>
</dbReference>
<feature type="region of interest" description="Disordered" evidence="1">
    <location>
        <begin position="1"/>
        <end position="24"/>
    </location>
</feature>
<dbReference type="Proteomes" id="UP000019226">
    <property type="component" value="Chromosome"/>
</dbReference>
<dbReference type="SUPFAM" id="SSF55826">
    <property type="entry name" value="YbaK/ProRS associated domain"/>
    <property type="match status" value="1"/>
</dbReference>
<evidence type="ECO:0000259" key="2">
    <source>
        <dbReference type="Pfam" id="PF04073"/>
    </source>
</evidence>
<feature type="compositionally biased region" description="Low complexity" evidence="1">
    <location>
        <begin position="11"/>
        <end position="24"/>
    </location>
</feature>
<proteinExistence type="predicted"/>
<dbReference type="GeneID" id="82878939"/>
<feature type="domain" description="YbaK/aminoacyl-tRNA synthetase-associated" evidence="2">
    <location>
        <begin position="35"/>
        <end position="157"/>
    </location>
</feature>
<dbReference type="EMBL" id="CP004350">
    <property type="protein sequence ID" value="AHI19033.1"/>
    <property type="molecule type" value="Genomic_DNA"/>
</dbReference>
<gene>
    <name evidence="3" type="ORF">CCASEI_02240</name>
</gene>
<feature type="compositionally biased region" description="Polar residues" evidence="1">
    <location>
        <begin position="1"/>
        <end position="10"/>
    </location>
</feature>
<protein>
    <recommendedName>
        <fullName evidence="2">YbaK/aminoacyl-tRNA synthetase-associated domain-containing protein</fullName>
    </recommendedName>
</protein>